<accession>A0A5E4PZM3</accession>
<evidence type="ECO:0000313" key="1">
    <source>
        <dbReference type="EMBL" id="VVC90678.1"/>
    </source>
</evidence>
<evidence type="ECO:0000313" key="2">
    <source>
        <dbReference type="Proteomes" id="UP000324832"/>
    </source>
</evidence>
<feature type="non-terminal residue" evidence="1">
    <location>
        <position position="97"/>
    </location>
</feature>
<dbReference type="AlphaFoldDB" id="A0A5E4PZM3"/>
<proteinExistence type="predicted"/>
<sequence>MKSKAQKNVLIEWWLQKIIQLTSDTGDEEEIEDSCVDAPCLHESRYGFRCLCAGYEDAPFTTNRQGLLSLEMELVYAGAACATKLIMPSIDIPQLSY</sequence>
<name>A0A5E4PZM3_9NEOP</name>
<dbReference type="EMBL" id="FZQP02000848">
    <property type="protein sequence ID" value="VVC90678.1"/>
    <property type="molecule type" value="Genomic_DNA"/>
</dbReference>
<dbReference type="Proteomes" id="UP000324832">
    <property type="component" value="Unassembled WGS sequence"/>
</dbReference>
<organism evidence="1 2">
    <name type="scientific">Leptidea sinapis</name>
    <dbReference type="NCBI Taxonomy" id="189913"/>
    <lineage>
        <taxon>Eukaryota</taxon>
        <taxon>Metazoa</taxon>
        <taxon>Ecdysozoa</taxon>
        <taxon>Arthropoda</taxon>
        <taxon>Hexapoda</taxon>
        <taxon>Insecta</taxon>
        <taxon>Pterygota</taxon>
        <taxon>Neoptera</taxon>
        <taxon>Endopterygota</taxon>
        <taxon>Lepidoptera</taxon>
        <taxon>Glossata</taxon>
        <taxon>Ditrysia</taxon>
        <taxon>Papilionoidea</taxon>
        <taxon>Pieridae</taxon>
        <taxon>Dismorphiinae</taxon>
        <taxon>Leptidea</taxon>
    </lineage>
</organism>
<gene>
    <name evidence="1" type="ORF">LSINAPIS_LOCUS3537</name>
</gene>
<protein>
    <submittedName>
        <fullName evidence="1">Uncharacterized protein</fullName>
    </submittedName>
</protein>
<reference evidence="1 2" key="1">
    <citation type="submission" date="2017-07" db="EMBL/GenBank/DDBJ databases">
        <authorList>
            <person name="Talla V."/>
            <person name="Backstrom N."/>
        </authorList>
    </citation>
    <scope>NUCLEOTIDE SEQUENCE [LARGE SCALE GENOMIC DNA]</scope>
</reference>
<keyword evidence="2" id="KW-1185">Reference proteome</keyword>